<evidence type="ECO:0000259" key="1">
    <source>
        <dbReference type="Pfam" id="PF01272"/>
    </source>
</evidence>
<keyword evidence="2" id="KW-0648">Protein biosynthesis</keyword>
<dbReference type="EMBL" id="CAKMMW010000024">
    <property type="protein sequence ID" value="CAH1224602.1"/>
    <property type="molecule type" value="Genomic_DNA"/>
</dbReference>
<protein>
    <submittedName>
        <fullName evidence="2">Transcription elongation factor GreA</fullName>
    </submittedName>
</protein>
<sequence length="142" mass="16097">MNRSRMSNPTRSRLVDQLVFLDEQTTMYLNSYPSQQKIQVHKSIKQYVKILERLLELDDVNLVKTLSKVTVIGSNITICYEEEGSNEVFTVVLPTEIDPDQNRISLFSPIGNQLLSKSTGETFILQTPEAEYSVRIVGTALS</sequence>
<keyword evidence="2" id="KW-0251">Elongation factor</keyword>
<dbReference type="RefSeq" id="WP_236291836.1">
    <property type="nucleotide sequence ID" value="NZ_CAKMMW010000024.1"/>
</dbReference>
<gene>
    <name evidence="2" type="primary">greA_2</name>
    <name evidence="2" type="ORF">PAECIP111891_05701</name>
</gene>
<dbReference type="SUPFAM" id="SSF54534">
    <property type="entry name" value="FKBP-like"/>
    <property type="match status" value="1"/>
</dbReference>
<feature type="domain" description="Transcription elongation factor GreA/GreB C-terminal" evidence="1">
    <location>
        <begin position="71"/>
        <end position="137"/>
    </location>
</feature>
<proteinExistence type="predicted"/>
<dbReference type="InterPro" id="IPR023459">
    <property type="entry name" value="Tscrpt_elong_fac_GreA/B_fam"/>
</dbReference>
<dbReference type="Proteomes" id="UP000838821">
    <property type="component" value="Unassembled WGS sequence"/>
</dbReference>
<evidence type="ECO:0000313" key="3">
    <source>
        <dbReference type="Proteomes" id="UP000838821"/>
    </source>
</evidence>
<dbReference type="InterPro" id="IPR001437">
    <property type="entry name" value="Tscrpt_elong_fac_GreA/B_C"/>
</dbReference>
<dbReference type="Pfam" id="PF01272">
    <property type="entry name" value="GreA_GreB"/>
    <property type="match status" value="1"/>
</dbReference>
<dbReference type="PANTHER" id="PTHR30437:SF4">
    <property type="entry name" value="TRANSCRIPTION ELONGATION FACTOR GREA"/>
    <property type="match status" value="1"/>
</dbReference>
<name>A0ABM9CU87_9BACL</name>
<dbReference type="PANTHER" id="PTHR30437">
    <property type="entry name" value="TRANSCRIPTION ELONGATION FACTOR GREA"/>
    <property type="match status" value="1"/>
</dbReference>
<dbReference type="GO" id="GO:0003746">
    <property type="term" value="F:translation elongation factor activity"/>
    <property type="evidence" value="ECO:0007669"/>
    <property type="project" value="UniProtKB-KW"/>
</dbReference>
<organism evidence="2 3">
    <name type="scientific">Paenibacillus allorhizoplanae</name>
    <dbReference type="NCBI Taxonomy" id="2905648"/>
    <lineage>
        <taxon>Bacteria</taxon>
        <taxon>Bacillati</taxon>
        <taxon>Bacillota</taxon>
        <taxon>Bacilli</taxon>
        <taxon>Bacillales</taxon>
        <taxon>Paenibacillaceae</taxon>
        <taxon>Paenibacillus</taxon>
    </lineage>
</organism>
<reference evidence="2" key="1">
    <citation type="submission" date="2022-01" db="EMBL/GenBank/DDBJ databases">
        <authorList>
            <person name="Criscuolo A."/>
        </authorList>
    </citation>
    <scope>NUCLEOTIDE SEQUENCE</scope>
    <source>
        <strain evidence="2">CIP111891</strain>
    </source>
</reference>
<dbReference type="Gene3D" id="3.10.50.30">
    <property type="entry name" value="Transcription elongation factor, GreA/GreB, C-terminal domain"/>
    <property type="match status" value="1"/>
</dbReference>
<comment type="caution">
    <text evidence="2">The sequence shown here is derived from an EMBL/GenBank/DDBJ whole genome shotgun (WGS) entry which is preliminary data.</text>
</comment>
<accession>A0ABM9CU87</accession>
<evidence type="ECO:0000313" key="2">
    <source>
        <dbReference type="EMBL" id="CAH1224602.1"/>
    </source>
</evidence>
<dbReference type="InterPro" id="IPR036953">
    <property type="entry name" value="GreA/GreB_C_sf"/>
</dbReference>
<keyword evidence="3" id="KW-1185">Reference proteome</keyword>